<name>A0A249SNH7_9MOLU</name>
<dbReference type="KEGG" id="mchc:CK556_02575"/>
<feature type="transmembrane region" description="Helical" evidence="1">
    <location>
        <begin position="87"/>
        <end position="109"/>
    </location>
</feature>
<feature type="transmembrane region" description="Helical" evidence="1">
    <location>
        <begin position="160"/>
        <end position="178"/>
    </location>
</feature>
<keyword evidence="1" id="KW-0812">Transmembrane</keyword>
<accession>A0A249SNH7</accession>
<sequence length="250" mass="30600">MKKHTRFYENWIWYYHLIAFLIFAGFLCWGFYLSSFVEHWYSNNAFTNYDILMSFFSVQVNIMTIVWLLIYIINFDNKKSGITTDRFRMVIMNLNMLVFLIFWMGVVYYIKTGQDSIVNYTNNQILCTIMTHMICPILLFIIYQFSMGNEKYSYNFYKKWDIYLVFIYAISYLVYVYIRGELYLQNGRTGRYPYPFVDFQNLFIGNSVWLYCLYLAIAFFIWFSLHHVWLVFNNNLIFKRKEYKRVINLI</sequence>
<reference evidence="2 3" key="1">
    <citation type="submission" date="2017-08" db="EMBL/GenBank/DDBJ databases">
        <title>Complete Genome Sequence of Mesoplasma chauliocola.</title>
        <authorList>
            <person name="Knight T.F.Jr."/>
            <person name="Citino T."/>
        </authorList>
    </citation>
    <scope>NUCLEOTIDE SEQUENCE [LARGE SCALE GENOMIC DNA]</scope>
    <source>
        <strain evidence="2 3">CHPA-2</strain>
    </source>
</reference>
<evidence type="ECO:0000256" key="1">
    <source>
        <dbReference type="SAM" id="Phobius"/>
    </source>
</evidence>
<protein>
    <submittedName>
        <fullName evidence="2">Uncharacterized protein</fullName>
    </submittedName>
</protein>
<feature type="transmembrane region" description="Helical" evidence="1">
    <location>
        <begin position="52"/>
        <end position="75"/>
    </location>
</feature>
<evidence type="ECO:0000313" key="3">
    <source>
        <dbReference type="Proteomes" id="UP000232229"/>
    </source>
</evidence>
<dbReference type="RefSeq" id="WP_027875698.1">
    <property type="nucleotide sequence ID" value="NZ_CP023173.1"/>
</dbReference>
<dbReference type="EMBL" id="CP023173">
    <property type="protein sequence ID" value="ASZ09225.1"/>
    <property type="molecule type" value="Genomic_DNA"/>
</dbReference>
<organism evidence="2 3">
    <name type="scientific">Mesoplasma chauliocola</name>
    <dbReference type="NCBI Taxonomy" id="216427"/>
    <lineage>
        <taxon>Bacteria</taxon>
        <taxon>Bacillati</taxon>
        <taxon>Mycoplasmatota</taxon>
        <taxon>Mollicutes</taxon>
        <taxon>Entomoplasmatales</taxon>
        <taxon>Entomoplasmataceae</taxon>
        <taxon>Mesoplasma</taxon>
    </lineage>
</organism>
<feature type="transmembrane region" description="Helical" evidence="1">
    <location>
        <begin position="12"/>
        <end position="32"/>
    </location>
</feature>
<keyword evidence="1" id="KW-1133">Transmembrane helix</keyword>
<feature type="transmembrane region" description="Helical" evidence="1">
    <location>
        <begin position="208"/>
        <end position="232"/>
    </location>
</feature>
<keyword evidence="1" id="KW-0472">Membrane</keyword>
<gene>
    <name evidence="2" type="ORF">CK556_02575</name>
</gene>
<proteinExistence type="predicted"/>
<dbReference type="AlphaFoldDB" id="A0A249SNH7"/>
<dbReference type="Proteomes" id="UP000232229">
    <property type="component" value="Chromosome"/>
</dbReference>
<keyword evidence="3" id="KW-1185">Reference proteome</keyword>
<feature type="transmembrane region" description="Helical" evidence="1">
    <location>
        <begin position="129"/>
        <end position="148"/>
    </location>
</feature>
<evidence type="ECO:0000313" key="2">
    <source>
        <dbReference type="EMBL" id="ASZ09225.1"/>
    </source>
</evidence>